<sequence>MALTACTFSVGANLISVYMASKARREGLSRPQTATLSTVQGATDLASRLSMGFIADLGFLPKSVMVSISMGVLAIACQFAHYFTDHSSMMVLACLQGLFGGARHNLQSVILIDYLGVERLAKALSVSMVVMTLTIALSHLIIGGLEEATGEFDAPFYYISAMLTVSSLVFLTEPLFRRLDQRKQMERVAAV</sequence>
<dbReference type="InterPro" id="IPR050327">
    <property type="entry name" value="Proton-linked_MCT"/>
</dbReference>
<keyword evidence="2" id="KW-1185">Reference proteome</keyword>
<dbReference type="PANTHER" id="PTHR11360:SF306">
    <property type="entry name" value="RE01051P"/>
    <property type="match status" value="1"/>
</dbReference>
<feature type="transmembrane region" description="Helical" evidence="1">
    <location>
        <begin position="156"/>
        <end position="176"/>
    </location>
</feature>
<dbReference type="SUPFAM" id="SSF103473">
    <property type="entry name" value="MFS general substrate transporter"/>
    <property type="match status" value="1"/>
</dbReference>
<dbReference type="Gene3D" id="1.20.1250.20">
    <property type="entry name" value="MFS general substrate transporter like domains"/>
    <property type="match status" value="1"/>
</dbReference>
<keyword evidence="1" id="KW-0812">Transmembrane</keyword>
<dbReference type="GeneID" id="101849966"/>
<dbReference type="Pfam" id="PF07690">
    <property type="entry name" value="MFS_1"/>
    <property type="match status" value="1"/>
</dbReference>
<organism evidence="2 3">
    <name type="scientific">Aplysia californica</name>
    <name type="common">California sea hare</name>
    <dbReference type="NCBI Taxonomy" id="6500"/>
    <lineage>
        <taxon>Eukaryota</taxon>
        <taxon>Metazoa</taxon>
        <taxon>Spiralia</taxon>
        <taxon>Lophotrochozoa</taxon>
        <taxon>Mollusca</taxon>
        <taxon>Gastropoda</taxon>
        <taxon>Heterobranchia</taxon>
        <taxon>Euthyneura</taxon>
        <taxon>Tectipleura</taxon>
        <taxon>Aplysiida</taxon>
        <taxon>Aplysioidea</taxon>
        <taxon>Aplysiidae</taxon>
        <taxon>Aplysia</taxon>
    </lineage>
</organism>
<dbReference type="InterPro" id="IPR036259">
    <property type="entry name" value="MFS_trans_sf"/>
</dbReference>
<proteinExistence type="predicted"/>
<dbReference type="PANTHER" id="PTHR11360">
    <property type="entry name" value="MONOCARBOXYLATE TRANSPORTER"/>
    <property type="match status" value="1"/>
</dbReference>
<dbReference type="RefSeq" id="XP_005109400.2">
    <property type="nucleotide sequence ID" value="XM_005109343.2"/>
</dbReference>
<keyword evidence="1" id="KW-0472">Membrane</keyword>
<evidence type="ECO:0000256" key="1">
    <source>
        <dbReference type="SAM" id="Phobius"/>
    </source>
</evidence>
<dbReference type="Proteomes" id="UP000694888">
    <property type="component" value="Unplaced"/>
</dbReference>
<name>A0ABM0K5T1_APLCA</name>
<evidence type="ECO:0000313" key="2">
    <source>
        <dbReference type="Proteomes" id="UP000694888"/>
    </source>
</evidence>
<feature type="transmembrane region" description="Helical" evidence="1">
    <location>
        <begin position="64"/>
        <end position="83"/>
    </location>
</feature>
<feature type="transmembrane region" description="Helical" evidence="1">
    <location>
        <begin position="124"/>
        <end position="144"/>
    </location>
</feature>
<keyword evidence="1" id="KW-1133">Transmembrane helix</keyword>
<reference evidence="3" key="1">
    <citation type="submission" date="2025-08" db="UniProtKB">
        <authorList>
            <consortium name="RefSeq"/>
        </authorList>
    </citation>
    <scope>IDENTIFICATION</scope>
</reference>
<gene>
    <name evidence="3" type="primary">LOC101849966</name>
</gene>
<protein>
    <submittedName>
        <fullName evidence="3">Uncharacterized protein LOC101849966</fullName>
    </submittedName>
</protein>
<dbReference type="InterPro" id="IPR011701">
    <property type="entry name" value="MFS"/>
</dbReference>
<accession>A0ABM0K5T1</accession>
<evidence type="ECO:0000313" key="3">
    <source>
        <dbReference type="RefSeq" id="XP_005109400.2"/>
    </source>
</evidence>